<feature type="region of interest" description="Disordered" evidence="1">
    <location>
        <begin position="259"/>
        <end position="402"/>
    </location>
</feature>
<evidence type="ECO:0000256" key="2">
    <source>
        <dbReference type="SAM" id="Phobius"/>
    </source>
</evidence>
<keyword evidence="4" id="KW-1185">Reference proteome</keyword>
<feature type="compositionally biased region" description="Low complexity" evidence="1">
    <location>
        <begin position="30"/>
        <end position="50"/>
    </location>
</feature>
<evidence type="ECO:0000256" key="1">
    <source>
        <dbReference type="SAM" id="MobiDB-lite"/>
    </source>
</evidence>
<keyword evidence="2" id="KW-0472">Membrane</keyword>
<dbReference type="AlphaFoldDB" id="A0A9K3KLJ8"/>
<comment type="caution">
    <text evidence="3">The sequence shown here is derived from an EMBL/GenBank/DDBJ whole genome shotgun (WGS) entry which is preliminary data.</text>
</comment>
<keyword evidence="2" id="KW-1133">Transmembrane helix</keyword>
<feature type="compositionally biased region" description="Basic residues" evidence="1">
    <location>
        <begin position="279"/>
        <end position="288"/>
    </location>
</feature>
<reference evidence="3" key="1">
    <citation type="journal article" date="2021" name="Sci. Rep.">
        <title>Diploid genomic architecture of Nitzschia inconspicua, an elite biomass production diatom.</title>
        <authorList>
            <person name="Oliver A."/>
            <person name="Podell S."/>
            <person name="Pinowska A."/>
            <person name="Traller J.C."/>
            <person name="Smith S.R."/>
            <person name="McClure R."/>
            <person name="Beliaev A."/>
            <person name="Bohutskyi P."/>
            <person name="Hill E.A."/>
            <person name="Rabines A."/>
            <person name="Zheng H."/>
            <person name="Allen L.Z."/>
            <person name="Kuo A."/>
            <person name="Grigoriev I.V."/>
            <person name="Allen A.E."/>
            <person name="Hazlebeck D."/>
            <person name="Allen E.E."/>
        </authorList>
    </citation>
    <scope>NUCLEOTIDE SEQUENCE</scope>
    <source>
        <strain evidence="3">Hildebrandi</strain>
    </source>
</reference>
<evidence type="ECO:0000313" key="3">
    <source>
        <dbReference type="EMBL" id="KAG7345920.1"/>
    </source>
</evidence>
<sequence length="402" mass="46652">MTTTTITKCPSNLLILPMAHAWEWSDFTTSGSTTASKNNNNNNNDLSTTNQPTTWLSRPEISAMRVRDIKRRLARTHGYSADELAKMLDKQELISALWGEEYKEYQKGKLKRQRQVIIEGIWTALIGVVILVGWPLWKHVYEVAMVNWVVYTDRKLLEIQKCRDYKSMAASIGVVLMIGVDVLQLWLSVSVLLSWVITSKYFFPMPTLAIRPAQFMGEKVAHGPMGRYGMNVAPMAITWTLRFLRTQVESYTAKALSHAYQQQRKESRANETEEERAARKAARRAAKRLAKEEAAQKELERQQQQAQFRKEMADQASQQLFGRQQQQQQQQQQPPRHPQQHQEQGKPQRSPFEEDENHQQSYDDLNDHEFLSDNEDNEDEDEMEAKRQFEADLQHVDINDLD</sequence>
<gene>
    <name evidence="3" type="ORF">IV203_004987</name>
</gene>
<feature type="transmembrane region" description="Helical" evidence="2">
    <location>
        <begin position="174"/>
        <end position="197"/>
    </location>
</feature>
<proteinExistence type="predicted"/>
<dbReference type="OrthoDB" id="46989at2759"/>
<feature type="transmembrane region" description="Helical" evidence="2">
    <location>
        <begin position="116"/>
        <end position="137"/>
    </location>
</feature>
<accession>A0A9K3KLJ8</accession>
<feature type="compositionally biased region" description="Basic and acidic residues" evidence="1">
    <location>
        <begin position="289"/>
        <end position="301"/>
    </location>
</feature>
<evidence type="ECO:0000313" key="4">
    <source>
        <dbReference type="Proteomes" id="UP000693970"/>
    </source>
</evidence>
<feature type="compositionally biased region" description="Basic and acidic residues" evidence="1">
    <location>
        <begin position="263"/>
        <end position="278"/>
    </location>
</feature>
<feature type="region of interest" description="Disordered" evidence="1">
    <location>
        <begin position="30"/>
        <end position="53"/>
    </location>
</feature>
<dbReference type="EMBL" id="JAGRRH010000021">
    <property type="protein sequence ID" value="KAG7345920.1"/>
    <property type="molecule type" value="Genomic_DNA"/>
</dbReference>
<dbReference type="Proteomes" id="UP000693970">
    <property type="component" value="Unassembled WGS sequence"/>
</dbReference>
<reference evidence="3" key="2">
    <citation type="submission" date="2021-04" db="EMBL/GenBank/DDBJ databases">
        <authorList>
            <person name="Podell S."/>
        </authorList>
    </citation>
    <scope>NUCLEOTIDE SEQUENCE</scope>
    <source>
        <strain evidence="3">Hildebrandi</strain>
    </source>
</reference>
<keyword evidence="2" id="KW-0812">Transmembrane</keyword>
<feature type="compositionally biased region" description="Basic and acidic residues" evidence="1">
    <location>
        <begin position="384"/>
        <end position="402"/>
    </location>
</feature>
<feature type="compositionally biased region" description="Acidic residues" evidence="1">
    <location>
        <begin position="372"/>
        <end position="383"/>
    </location>
</feature>
<name>A0A9K3KLJ8_9STRA</name>
<organism evidence="3 4">
    <name type="scientific">Nitzschia inconspicua</name>
    <dbReference type="NCBI Taxonomy" id="303405"/>
    <lineage>
        <taxon>Eukaryota</taxon>
        <taxon>Sar</taxon>
        <taxon>Stramenopiles</taxon>
        <taxon>Ochrophyta</taxon>
        <taxon>Bacillariophyta</taxon>
        <taxon>Bacillariophyceae</taxon>
        <taxon>Bacillariophycidae</taxon>
        <taxon>Bacillariales</taxon>
        <taxon>Bacillariaceae</taxon>
        <taxon>Nitzschia</taxon>
    </lineage>
</organism>
<feature type="compositionally biased region" description="Low complexity" evidence="1">
    <location>
        <begin position="323"/>
        <end position="334"/>
    </location>
</feature>
<protein>
    <submittedName>
        <fullName evidence="3">Uncharacterized protein</fullName>
    </submittedName>
</protein>